<sequence length="250" mass="29330">MENVTNRMAIKLYLKRIPVKFTLMVLVLFAVFVIKITYFDFLPELFQGANKLGMVFESAVLALVISTIFYNVVTVGDLVRKEKAFLEQSFPKVRQLVQMNIAFTSVILKGNYTSESFPQFPTDLETLKESMSAINYFERNTPVCYADSMLAYDWREYMNEHVNKSKELCNQIIEMYSLFRVEHKELLSRLSDFKNSAFFGLVTKVYRIKVQDHKISMYAKDFSEYQHELRKVVDLYSDSYDVKFDVPFRG</sequence>
<name>A0A552X1T9_9GAMM</name>
<dbReference type="RefSeq" id="WP_143235901.1">
    <property type="nucleotide sequence ID" value="NZ_VJWL01000002.1"/>
</dbReference>
<comment type="caution">
    <text evidence="2">The sequence shown here is derived from an EMBL/GenBank/DDBJ whole genome shotgun (WGS) entry which is preliminary data.</text>
</comment>
<proteinExistence type="predicted"/>
<keyword evidence="3" id="KW-1185">Reference proteome</keyword>
<feature type="transmembrane region" description="Helical" evidence="1">
    <location>
        <begin position="21"/>
        <end position="39"/>
    </location>
</feature>
<dbReference type="Proteomes" id="UP000320359">
    <property type="component" value="Unassembled WGS sequence"/>
</dbReference>
<feature type="transmembrane region" description="Helical" evidence="1">
    <location>
        <begin position="59"/>
        <end position="79"/>
    </location>
</feature>
<protein>
    <submittedName>
        <fullName evidence="2">Uncharacterized protein</fullName>
    </submittedName>
</protein>
<keyword evidence="1" id="KW-0812">Transmembrane</keyword>
<organism evidence="2 3">
    <name type="scientific">Aliidiomarina halalkaliphila</name>
    <dbReference type="NCBI Taxonomy" id="2593535"/>
    <lineage>
        <taxon>Bacteria</taxon>
        <taxon>Pseudomonadati</taxon>
        <taxon>Pseudomonadota</taxon>
        <taxon>Gammaproteobacteria</taxon>
        <taxon>Alteromonadales</taxon>
        <taxon>Idiomarinaceae</taxon>
        <taxon>Aliidiomarina</taxon>
    </lineage>
</organism>
<keyword evidence="1" id="KW-1133">Transmembrane helix</keyword>
<dbReference type="AlphaFoldDB" id="A0A552X1T9"/>
<gene>
    <name evidence="2" type="ORF">FM042_08005</name>
</gene>
<evidence type="ECO:0000256" key="1">
    <source>
        <dbReference type="SAM" id="Phobius"/>
    </source>
</evidence>
<dbReference type="EMBL" id="VJWL01000002">
    <property type="protein sequence ID" value="TRW48916.1"/>
    <property type="molecule type" value="Genomic_DNA"/>
</dbReference>
<keyword evidence="1" id="KW-0472">Membrane</keyword>
<reference evidence="2 3" key="1">
    <citation type="submission" date="2019-07" db="EMBL/GenBank/DDBJ databases">
        <authorList>
            <person name="Yang M."/>
            <person name="Zhao D."/>
            <person name="Xiang H."/>
        </authorList>
    </citation>
    <scope>NUCLEOTIDE SEQUENCE [LARGE SCALE GENOMIC DNA]</scope>
    <source>
        <strain evidence="2 3">IM1326</strain>
    </source>
</reference>
<evidence type="ECO:0000313" key="3">
    <source>
        <dbReference type="Proteomes" id="UP000320359"/>
    </source>
</evidence>
<accession>A0A552X1T9</accession>
<evidence type="ECO:0000313" key="2">
    <source>
        <dbReference type="EMBL" id="TRW48916.1"/>
    </source>
</evidence>